<dbReference type="Pfam" id="PF02221">
    <property type="entry name" value="E1_DerP2_DerF2"/>
    <property type="match status" value="1"/>
</dbReference>
<feature type="signal peptide" evidence="1">
    <location>
        <begin position="1"/>
        <end position="18"/>
    </location>
</feature>
<dbReference type="EMBL" id="JADBJN010000003">
    <property type="protein sequence ID" value="KAG5673374.1"/>
    <property type="molecule type" value="Genomic_DNA"/>
</dbReference>
<comment type="caution">
    <text evidence="3">The sequence shown here is derived from an EMBL/GenBank/DDBJ whole genome shotgun (WGS) entry which is preliminary data.</text>
</comment>
<evidence type="ECO:0000313" key="4">
    <source>
        <dbReference type="Proteomes" id="UP001107558"/>
    </source>
</evidence>
<accession>A0A9J6BVS2</accession>
<dbReference type="InterPro" id="IPR014756">
    <property type="entry name" value="Ig_E-set"/>
</dbReference>
<keyword evidence="1" id="KW-0732">Signal</keyword>
<evidence type="ECO:0000259" key="2">
    <source>
        <dbReference type="Pfam" id="PF02221"/>
    </source>
</evidence>
<protein>
    <recommendedName>
        <fullName evidence="2">MD-2-related lipid-recognition domain-containing protein</fullName>
    </recommendedName>
</protein>
<dbReference type="SUPFAM" id="SSF81296">
    <property type="entry name" value="E set domains"/>
    <property type="match status" value="1"/>
</dbReference>
<name>A0A9J6BVS2_POLVA</name>
<evidence type="ECO:0000313" key="3">
    <source>
        <dbReference type="EMBL" id="KAG5673374.1"/>
    </source>
</evidence>
<gene>
    <name evidence="3" type="ORF">PVAND_003430</name>
</gene>
<reference evidence="3" key="1">
    <citation type="submission" date="2021-03" db="EMBL/GenBank/DDBJ databases">
        <title>Chromosome level genome of the anhydrobiotic midge Polypedilum vanderplanki.</title>
        <authorList>
            <person name="Yoshida Y."/>
            <person name="Kikawada T."/>
            <person name="Gusev O."/>
        </authorList>
    </citation>
    <scope>NUCLEOTIDE SEQUENCE</scope>
    <source>
        <strain evidence="3">NIAS01</strain>
        <tissue evidence="3">Whole body or cell culture</tissue>
    </source>
</reference>
<sequence length="153" mass="16715">MYKVLILAVFLSISAVSATFWTPCGGSATTHYVFSNVCNDERCSVVRGQSFIANTTISFAAAHPRLNIRVRTVWLGITITLPLFPPHDDGCNGLFLNGQLVGCPTQVGPRYQWVLESQIPANVPAMQNIRVFTELLDDNDNLISCSSLIADVV</sequence>
<dbReference type="Gene3D" id="2.60.40.770">
    <property type="match status" value="1"/>
</dbReference>
<evidence type="ECO:0000256" key="1">
    <source>
        <dbReference type="SAM" id="SignalP"/>
    </source>
</evidence>
<feature type="chain" id="PRO_5039926689" description="MD-2-related lipid-recognition domain-containing protein" evidence="1">
    <location>
        <begin position="19"/>
        <end position="153"/>
    </location>
</feature>
<dbReference type="AlphaFoldDB" id="A0A9J6BVS2"/>
<dbReference type="Proteomes" id="UP001107558">
    <property type="component" value="Chromosome 3"/>
</dbReference>
<proteinExistence type="predicted"/>
<organism evidence="3 4">
    <name type="scientific">Polypedilum vanderplanki</name>
    <name type="common">Sleeping chironomid midge</name>
    <dbReference type="NCBI Taxonomy" id="319348"/>
    <lineage>
        <taxon>Eukaryota</taxon>
        <taxon>Metazoa</taxon>
        <taxon>Ecdysozoa</taxon>
        <taxon>Arthropoda</taxon>
        <taxon>Hexapoda</taxon>
        <taxon>Insecta</taxon>
        <taxon>Pterygota</taxon>
        <taxon>Neoptera</taxon>
        <taxon>Endopterygota</taxon>
        <taxon>Diptera</taxon>
        <taxon>Nematocera</taxon>
        <taxon>Chironomoidea</taxon>
        <taxon>Chironomidae</taxon>
        <taxon>Chironominae</taxon>
        <taxon>Polypedilum</taxon>
        <taxon>Polypedilum</taxon>
    </lineage>
</organism>
<feature type="domain" description="MD-2-related lipid-recognition" evidence="2">
    <location>
        <begin position="20"/>
        <end position="148"/>
    </location>
</feature>
<dbReference type="InterPro" id="IPR003172">
    <property type="entry name" value="ML_dom"/>
</dbReference>
<keyword evidence="4" id="KW-1185">Reference proteome</keyword>